<dbReference type="Gene3D" id="1.10.3720.10">
    <property type="entry name" value="MetI-like"/>
    <property type="match status" value="1"/>
</dbReference>
<evidence type="ECO:0000313" key="10">
    <source>
        <dbReference type="Proteomes" id="UP000199300"/>
    </source>
</evidence>
<evidence type="ECO:0000259" key="8">
    <source>
        <dbReference type="PROSITE" id="PS50928"/>
    </source>
</evidence>
<keyword evidence="6 7" id="KW-0472">Membrane</keyword>
<comment type="subcellular location">
    <subcellularLocation>
        <location evidence="1 7">Cell membrane</location>
        <topology evidence="1 7">Multi-pass membrane protein</topology>
    </subcellularLocation>
</comment>
<evidence type="ECO:0000256" key="7">
    <source>
        <dbReference type="RuleBase" id="RU363032"/>
    </source>
</evidence>
<evidence type="ECO:0000256" key="1">
    <source>
        <dbReference type="ARBA" id="ARBA00004651"/>
    </source>
</evidence>
<evidence type="ECO:0000313" key="9">
    <source>
        <dbReference type="EMBL" id="SEO51810.1"/>
    </source>
</evidence>
<dbReference type="InterPro" id="IPR035906">
    <property type="entry name" value="MetI-like_sf"/>
</dbReference>
<feature type="transmembrane region" description="Helical" evidence="7">
    <location>
        <begin position="13"/>
        <end position="34"/>
    </location>
</feature>
<dbReference type="InterPro" id="IPR000515">
    <property type="entry name" value="MetI-like"/>
</dbReference>
<evidence type="ECO:0000256" key="4">
    <source>
        <dbReference type="ARBA" id="ARBA00022692"/>
    </source>
</evidence>
<feature type="transmembrane region" description="Helical" evidence="7">
    <location>
        <begin position="73"/>
        <end position="97"/>
    </location>
</feature>
<evidence type="ECO:0000256" key="6">
    <source>
        <dbReference type="ARBA" id="ARBA00023136"/>
    </source>
</evidence>
<feature type="transmembrane region" description="Helical" evidence="7">
    <location>
        <begin position="243"/>
        <end position="265"/>
    </location>
</feature>
<dbReference type="CDD" id="cd06261">
    <property type="entry name" value="TM_PBP2"/>
    <property type="match status" value="1"/>
</dbReference>
<keyword evidence="3" id="KW-1003">Cell membrane</keyword>
<protein>
    <submittedName>
        <fullName evidence="9">Multiple sugar transport system permease protein</fullName>
    </submittedName>
</protein>
<keyword evidence="4 7" id="KW-0812">Transmembrane</keyword>
<dbReference type="Pfam" id="PF00528">
    <property type="entry name" value="BPD_transp_1"/>
    <property type="match status" value="1"/>
</dbReference>
<dbReference type="PANTHER" id="PTHR43744">
    <property type="entry name" value="ABC TRANSPORTER PERMEASE PROTEIN MG189-RELATED-RELATED"/>
    <property type="match status" value="1"/>
</dbReference>
<feature type="domain" description="ABC transmembrane type-1" evidence="8">
    <location>
        <begin position="74"/>
        <end position="265"/>
    </location>
</feature>
<dbReference type="RefSeq" id="WP_245751647.1">
    <property type="nucleotide sequence ID" value="NZ_FODJ01000008.1"/>
</dbReference>
<dbReference type="Proteomes" id="UP000199300">
    <property type="component" value="Unassembled WGS sequence"/>
</dbReference>
<dbReference type="SUPFAM" id="SSF161098">
    <property type="entry name" value="MetI-like"/>
    <property type="match status" value="1"/>
</dbReference>
<dbReference type="PROSITE" id="PS50928">
    <property type="entry name" value="ABC_TM1"/>
    <property type="match status" value="1"/>
</dbReference>
<name>A0A1H8QC64_9BACI</name>
<accession>A0A1H8QC64</accession>
<dbReference type="PANTHER" id="PTHR43744:SF8">
    <property type="entry name" value="SN-GLYCEROL-3-PHOSPHATE TRANSPORT SYSTEM PERMEASE PROTEIN UGPE"/>
    <property type="match status" value="1"/>
</dbReference>
<keyword evidence="5 7" id="KW-1133">Transmembrane helix</keyword>
<evidence type="ECO:0000256" key="3">
    <source>
        <dbReference type="ARBA" id="ARBA00022475"/>
    </source>
</evidence>
<feature type="transmembrane region" description="Helical" evidence="7">
    <location>
        <begin position="109"/>
        <end position="133"/>
    </location>
</feature>
<evidence type="ECO:0000256" key="5">
    <source>
        <dbReference type="ARBA" id="ARBA00022989"/>
    </source>
</evidence>
<dbReference type="EMBL" id="FODJ01000008">
    <property type="protein sequence ID" value="SEO51810.1"/>
    <property type="molecule type" value="Genomic_DNA"/>
</dbReference>
<dbReference type="GO" id="GO:0055085">
    <property type="term" value="P:transmembrane transport"/>
    <property type="evidence" value="ECO:0007669"/>
    <property type="project" value="InterPro"/>
</dbReference>
<organism evidence="9 10">
    <name type="scientific">Amphibacillus marinus</name>
    <dbReference type="NCBI Taxonomy" id="872970"/>
    <lineage>
        <taxon>Bacteria</taxon>
        <taxon>Bacillati</taxon>
        <taxon>Bacillota</taxon>
        <taxon>Bacilli</taxon>
        <taxon>Bacillales</taxon>
        <taxon>Bacillaceae</taxon>
        <taxon>Amphibacillus</taxon>
    </lineage>
</organism>
<dbReference type="STRING" id="872970.SAMN04488134_108117"/>
<evidence type="ECO:0000256" key="2">
    <source>
        <dbReference type="ARBA" id="ARBA00022448"/>
    </source>
</evidence>
<keyword evidence="2 7" id="KW-0813">Transport</keyword>
<dbReference type="AlphaFoldDB" id="A0A1H8QC64"/>
<reference evidence="9 10" key="1">
    <citation type="submission" date="2016-10" db="EMBL/GenBank/DDBJ databases">
        <authorList>
            <person name="de Groot N.N."/>
        </authorList>
    </citation>
    <scope>NUCLEOTIDE SEQUENCE [LARGE SCALE GENOMIC DNA]</scope>
    <source>
        <strain evidence="9 10">CGMCC 1.10434</strain>
    </source>
</reference>
<sequence>MNSNSRKVRINKAILYLVLSLGSVLMLLPFFWMISTALKPDNAIFTVPIQWFPQTLYLNNFIRAMEVVPIMRYMFNTFLIAALKIFGEVFVSALVAYGFARFNFKYKNILFMVLLATMMLPYEVTMIPTFIIWSRLGFADSYVPLILPAYFGSASFIFFLRMYFQTYPKELEESALIDGASYLQIFIRIFVPLSKAALMTIGMWSFMGTWNDLLGQLIYINSPEKYTIQLGLASFSNMTGETLWGPLMAASFIALIPVILILLFAQRYFTEGVKMSGIKG</sequence>
<comment type="similarity">
    <text evidence="7">Belongs to the binding-protein-dependent transport system permease family.</text>
</comment>
<keyword evidence="10" id="KW-1185">Reference proteome</keyword>
<gene>
    <name evidence="9" type="ORF">SAMN04488134_108117</name>
</gene>
<feature type="transmembrane region" description="Helical" evidence="7">
    <location>
        <begin position="145"/>
        <end position="164"/>
    </location>
</feature>
<feature type="transmembrane region" description="Helical" evidence="7">
    <location>
        <begin position="185"/>
        <end position="207"/>
    </location>
</feature>
<keyword evidence="9" id="KW-0762">Sugar transport</keyword>
<dbReference type="GO" id="GO:0005886">
    <property type="term" value="C:plasma membrane"/>
    <property type="evidence" value="ECO:0007669"/>
    <property type="project" value="UniProtKB-SubCell"/>
</dbReference>
<proteinExistence type="inferred from homology"/>